<dbReference type="PANTHER" id="PTHR45940">
    <property type="entry name" value="WUSCHEL-RELATED HOMEOBOX 1-RELATED"/>
    <property type="match status" value="1"/>
</dbReference>
<keyword evidence="5 9" id="KW-0371">Homeobox</keyword>
<evidence type="ECO:0000256" key="2">
    <source>
        <dbReference type="ARBA" id="ARBA00022473"/>
    </source>
</evidence>
<proteinExistence type="inferred from homology"/>
<dbReference type="Proteomes" id="UP001341840">
    <property type="component" value="Unassembled WGS sequence"/>
</dbReference>
<organism evidence="13 14">
    <name type="scientific">Stylosanthes scabra</name>
    <dbReference type="NCBI Taxonomy" id="79078"/>
    <lineage>
        <taxon>Eukaryota</taxon>
        <taxon>Viridiplantae</taxon>
        <taxon>Streptophyta</taxon>
        <taxon>Embryophyta</taxon>
        <taxon>Tracheophyta</taxon>
        <taxon>Spermatophyta</taxon>
        <taxon>Magnoliopsida</taxon>
        <taxon>eudicotyledons</taxon>
        <taxon>Gunneridae</taxon>
        <taxon>Pentapetalae</taxon>
        <taxon>rosids</taxon>
        <taxon>fabids</taxon>
        <taxon>Fabales</taxon>
        <taxon>Fabaceae</taxon>
        <taxon>Papilionoideae</taxon>
        <taxon>50 kb inversion clade</taxon>
        <taxon>dalbergioids sensu lato</taxon>
        <taxon>Dalbergieae</taxon>
        <taxon>Pterocarpus clade</taxon>
        <taxon>Stylosanthes</taxon>
    </lineage>
</organism>
<gene>
    <name evidence="13" type="ORF">PIB30_047454</name>
</gene>
<evidence type="ECO:0000256" key="7">
    <source>
        <dbReference type="ARBA" id="ARBA00023242"/>
    </source>
</evidence>
<dbReference type="Pfam" id="PF00046">
    <property type="entry name" value="Homeodomain"/>
    <property type="match status" value="1"/>
</dbReference>
<evidence type="ECO:0000256" key="5">
    <source>
        <dbReference type="ARBA" id="ARBA00023155"/>
    </source>
</evidence>
<reference evidence="13 14" key="1">
    <citation type="journal article" date="2023" name="Plants (Basel)">
        <title>Bridging the Gap: Combining Genomics and Transcriptomics Approaches to Understand Stylosanthes scabra, an Orphan Legume from the Brazilian Caatinga.</title>
        <authorList>
            <person name="Ferreira-Neto J.R.C."/>
            <person name="da Silva M.D."/>
            <person name="Binneck E."/>
            <person name="de Melo N.F."/>
            <person name="da Silva R.H."/>
            <person name="de Melo A.L.T.M."/>
            <person name="Pandolfi V."/>
            <person name="Bustamante F.O."/>
            <person name="Brasileiro-Vidal A.C."/>
            <person name="Benko-Iseppon A.M."/>
        </authorList>
    </citation>
    <scope>NUCLEOTIDE SEQUENCE [LARGE SCALE GENOMIC DNA]</scope>
    <source>
        <tissue evidence="13">Leaves</tissue>
    </source>
</reference>
<evidence type="ECO:0000256" key="3">
    <source>
        <dbReference type="ARBA" id="ARBA00023015"/>
    </source>
</evidence>
<evidence type="ECO:0000259" key="12">
    <source>
        <dbReference type="PROSITE" id="PS50071"/>
    </source>
</evidence>
<evidence type="ECO:0000256" key="9">
    <source>
        <dbReference type="PROSITE-ProRule" id="PRU00108"/>
    </source>
</evidence>
<feature type="region of interest" description="Disordered" evidence="11">
    <location>
        <begin position="52"/>
        <end position="92"/>
    </location>
</feature>
<dbReference type="InterPro" id="IPR009057">
    <property type="entry name" value="Homeodomain-like_sf"/>
</dbReference>
<evidence type="ECO:0000256" key="8">
    <source>
        <dbReference type="ARBA" id="ARBA00024040"/>
    </source>
</evidence>
<dbReference type="PROSITE" id="PS50071">
    <property type="entry name" value="HOMEOBOX_2"/>
    <property type="match status" value="1"/>
</dbReference>
<protein>
    <recommendedName>
        <fullName evidence="12">Homeobox domain-containing protein</fullName>
    </recommendedName>
</protein>
<comment type="subcellular location">
    <subcellularLocation>
        <location evidence="1 9 10">Nucleus</location>
    </subcellularLocation>
</comment>
<feature type="region of interest" description="Disordered" evidence="11">
    <location>
        <begin position="130"/>
        <end position="163"/>
    </location>
</feature>
<feature type="DNA-binding region" description="Homeobox" evidence="9">
    <location>
        <begin position="3"/>
        <end position="55"/>
    </location>
</feature>
<comment type="caution">
    <text evidence="13">The sequence shown here is derived from an EMBL/GenBank/DDBJ whole genome shotgun (WGS) entry which is preliminary data.</text>
</comment>
<name>A0ABU6XEG2_9FABA</name>
<accession>A0ABU6XEG2</accession>
<dbReference type="SUPFAM" id="SSF46689">
    <property type="entry name" value="Homeodomain-like"/>
    <property type="match status" value="1"/>
</dbReference>
<dbReference type="InterPro" id="IPR001356">
    <property type="entry name" value="HD"/>
</dbReference>
<dbReference type="Gene3D" id="1.10.10.60">
    <property type="entry name" value="Homeodomain-like"/>
    <property type="match status" value="1"/>
</dbReference>
<dbReference type="EMBL" id="JASCZI010211752">
    <property type="protein sequence ID" value="MED6196426.1"/>
    <property type="molecule type" value="Genomic_DNA"/>
</dbReference>
<dbReference type="InterPro" id="IPR044555">
    <property type="entry name" value="WUSCHEL-like"/>
</dbReference>
<sequence>MQLRVLEELYRKGTETPSTSQIQKITSKLRRYGNVEGKNVFYWFQNHKARERRKRRRAGKTEETASCSAQGLSKAKETNCTSGEHAEDQEFERKDNECRNMDYFKMIPSINIAATTSSVASKITQKIIQLPSSSKENEDDNNEDPRTLELFPLNKKDEEEDNKSLISLSESESKKFCANEEVSYHHQFFEFLPSR</sequence>
<keyword evidence="3" id="KW-0805">Transcription regulation</keyword>
<evidence type="ECO:0000313" key="14">
    <source>
        <dbReference type="Proteomes" id="UP001341840"/>
    </source>
</evidence>
<evidence type="ECO:0000256" key="11">
    <source>
        <dbReference type="SAM" id="MobiDB-lite"/>
    </source>
</evidence>
<evidence type="ECO:0000313" key="13">
    <source>
        <dbReference type="EMBL" id="MED6196426.1"/>
    </source>
</evidence>
<evidence type="ECO:0000256" key="4">
    <source>
        <dbReference type="ARBA" id="ARBA00023125"/>
    </source>
</evidence>
<evidence type="ECO:0000256" key="10">
    <source>
        <dbReference type="RuleBase" id="RU000682"/>
    </source>
</evidence>
<dbReference type="PANTHER" id="PTHR45940:SF13">
    <property type="entry name" value="WUSCHEL-RELATED HOMEOBOX 1"/>
    <property type="match status" value="1"/>
</dbReference>
<keyword evidence="2" id="KW-0217">Developmental protein</keyword>
<keyword evidence="6" id="KW-0804">Transcription</keyword>
<evidence type="ECO:0000256" key="1">
    <source>
        <dbReference type="ARBA" id="ARBA00004123"/>
    </source>
</evidence>
<comment type="similarity">
    <text evidence="8">Belongs to the WUS homeobox family.</text>
</comment>
<feature type="domain" description="Homeobox" evidence="12">
    <location>
        <begin position="1"/>
        <end position="54"/>
    </location>
</feature>
<keyword evidence="4 9" id="KW-0238">DNA-binding</keyword>
<keyword evidence="7 9" id="KW-0539">Nucleus</keyword>
<evidence type="ECO:0000256" key="6">
    <source>
        <dbReference type="ARBA" id="ARBA00023163"/>
    </source>
</evidence>
<keyword evidence="14" id="KW-1185">Reference proteome</keyword>